<protein>
    <recommendedName>
        <fullName evidence="3">Hydrolase</fullName>
    </recommendedName>
</protein>
<dbReference type="Proteomes" id="UP001142400">
    <property type="component" value="Unassembled WGS sequence"/>
</dbReference>
<keyword evidence="2" id="KW-1185">Reference proteome</keyword>
<dbReference type="EMBL" id="JANIIC010000024">
    <property type="protein sequence ID" value="MCQ8831543.1"/>
    <property type="molecule type" value="Genomic_DNA"/>
</dbReference>
<dbReference type="SUPFAM" id="SSF52499">
    <property type="entry name" value="Isochorismatase-like hydrolases"/>
    <property type="match status" value="1"/>
</dbReference>
<proteinExistence type="predicted"/>
<name>A0A9X2LXC2_STRMQ</name>
<accession>A0A9X2LXC2</accession>
<dbReference type="InterPro" id="IPR036380">
    <property type="entry name" value="Isochorismatase-like_sf"/>
</dbReference>
<reference evidence="1" key="1">
    <citation type="submission" date="2022-06" db="EMBL/GenBank/DDBJ databases">
        <title>WGS of actinobacteria.</title>
        <authorList>
            <person name="Thawai C."/>
        </authorList>
    </citation>
    <scope>NUCLEOTIDE SEQUENCE</scope>
    <source>
        <strain evidence="1">DSM 42010</strain>
    </source>
</reference>
<gene>
    <name evidence="1" type="ORF">NQU54_21335</name>
</gene>
<comment type="caution">
    <text evidence="1">The sequence shown here is derived from an EMBL/GenBank/DDBJ whole genome shotgun (WGS) entry which is preliminary data.</text>
</comment>
<evidence type="ECO:0000313" key="1">
    <source>
        <dbReference type="EMBL" id="MCQ8831543.1"/>
    </source>
</evidence>
<sequence length="49" mass="5357">MNENESVRESANKTALLVMDVQEGIVARVQDPDYVPRVSRAVDAARKAG</sequence>
<dbReference type="RefSeq" id="WP_257632439.1">
    <property type="nucleotide sequence ID" value="NZ_JANIIC010000024.1"/>
</dbReference>
<evidence type="ECO:0008006" key="3">
    <source>
        <dbReference type="Google" id="ProtNLM"/>
    </source>
</evidence>
<dbReference type="AlphaFoldDB" id="A0A9X2LXC2"/>
<organism evidence="1 2">
    <name type="scientific">Streptomyces malaysiensis subsp. samsunensis</name>
    <dbReference type="NCBI Taxonomy" id="459658"/>
    <lineage>
        <taxon>Bacteria</taxon>
        <taxon>Bacillati</taxon>
        <taxon>Actinomycetota</taxon>
        <taxon>Actinomycetes</taxon>
        <taxon>Kitasatosporales</taxon>
        <taxon>Streptomycetaceae</taxon>
        <taxon>Streptomyces</taxon>
        <taxon>Streptomyces violaceusniger group</taxon>
    </lineage>
</organism>
<dbReference type="Gene3D" id="3.40.50.850">
    <property type="entry name" value="Isochorismatase-like"/>
    <property type="match status" value="1"/>
</dbReference>
<evidence type="ECO:0000313" key="2">
    <source>
        <dbReference type="Proteomes" id="UP001142400"/>
    </source>
</evidence>